<dbReference type="PANTHER" id="PTHR42820">
    <property type="entry name" value="SHORT-CHAIN DEHYDROGENASE REDUCTASE"/>
    <property type="match status" value="1"/>
</dbReference>
<dbReference type="Gene3D" id="3.40.50.720">
    <property type="entry name" value="NAD(P)-binding Rossmann-like Domain"/>
    <property type="match status" value="1"/>
</dbReference>
<sequence>MQNTLDLAGKVALVTGASTGIGRATAKAFARDGATVVLADINEKDAGDLLQELDKSGATACFIKTDVASPSDVEALTAEIINRYGKLDCAFNNAGIAGPMGQMLDGYTLEDWDRVFSINIRGVMLCMQQQIRQMLKQGSGTIVNTASIWGFVGAMGCSAYVASKHAVVGLTKATAIEYAPKGIRVNCVSPGTIRTPIIKPAIDAFDNFEENMIAAHPIGRLGEPIEVGEAVVWLSKPASSFVVGQNLPVDGGFTLQ</sequence>
<dbReference type="PANTHER" id="PTHR42820:SF1">
    <property type="entry name" value="SHORT-CHAIN DEHYDROGENASE_REDUCTASE FAMILY PROTEIN"/>
    <property type="match status" value="1"/>
</dbReference>
<name>A0ABV7D6M7_9PROT</name>
<proteinExistence type="predicted"/>
<dbReference type="Proteomes" id="UP001595444">
    <property type="component" value="Unassembled WGS sequence"/>
</dbReference>
<dbReference type="EC" id="1.1.1.-" evidence="1"/>
<dbReference type="PROSITE" id="PS00061">
    <property type="entry name" value="ADH_SHORT"/>
    <property type="match status" value="1"/>
</dbReference>
<dbReference type="RefSeq" id="WP_194213500.1">
    <property type="nucleotide sequence ID" value="NZ_CP061205.1"/>
</dbReference>
<dbReference type="SUPFAM" id="SSF51735">
    <property type="entry name" value="NAD(P)-binding Rossmann-fold domains"/>
    <property type="match status" value="1"/>
</dbReference>
<evidence type="ECO:0000313" key="2">
    <source>
        <dbReference type="Proteomes" id="UP001595444"/>
    </source>
</evidence>
<dbReference type="EMBL" id="JBHRSL010000010">
    <property type="protein sequence ID" value="MFC3052863.1"/>
    <property type="molecule type" value="Genomic_DNA"/>
</dbReference>
<gene>
    <name evidence="1" type="ORF">ACFOKA_13190</name>
</gene>
<dbReference type="NCBIfam" id="NF005559">
    <property type="entry name" value="PRK07231.1"/>
    <property type="match status" value="1"/>
</dbReference>
<dbReference type="Pfam" id="PF13561">
    <property type="entry name" value="adh_short_C2"/>
    <property type="match status" value="1"/>
</dbReference>
<comment type="caution">
    <text evidence="1">The sequence shown here is derived from an EMBL/GenBank/DDBJ whole genome shotgun (WGS) entry which is preliminary data.</text>
</comment>
<organism evidence="1 2">
    <name type="scientific">Kordiimonas pumila</name>
    <dbReference type="NCBI Taxonomy" id="2161677"/>
    <lineage>
        <taxon>Bacteria</taxon>
        <taxon>Pseudomonadati</taxon>
        <taxon>Pseudomonadota</taxon>
        <taxon>Alphaproteobacteria</taxon>
        <taxon>Kordiimonadales</taxon>
        <taxon>Kordiimonadaceae</taxon>
        <taxon>Kordiimonas</taxon>
    </lineage>
</organism>
<reference evidence="2" key="1">
    <citation type="journal article" date="2019" name="Int. J. Syst. Evol. Microbiol.">
        <title>The Global Catalogue of Microorganisms (GCM) 10K type strain sequencing project: providing services to taxonomists for standard genome sequencing and annotation.</title>
        <authorList>
            <consortium name="The Broad Institute Genomics Platform"/>
            <consortium name="The Broad Institute Genome Sequencing Center for Infectious Disease"/>
            <person name="Wu L."/>
            <person name="Ma J."/>
        </authorList>
    </citation>
    <scope>NUCLEOTIDE SEQUENCE [LARGE SCALE GENOMIC DNA]</scope>
    <source>
        <strain evidence="2">KCTC 62164</strain>
    </source>
</reference>
<dbReference type="InterPro" id="IPR036291">
    <property type="entry name" value="NAD(P)-bd_dom_sf"/>
</dbReference>
<keyword evidence="2" id="KW-1185">Reference proteome</keyword>
<dbReference type="InterPro" id="IPR020904">
    <property type="entry name" value="Sc_DH/Rdtase_CS"/>
</dbReference>
<dbReference type="PRINTS" id="PR00081">
    <property type="entry name" value="GDHRDH"/>
</dbReference>
<dbReference type="InterPro" id="IPR002347">
    <property type="entry name" value="SDR_fam"/>
</dbReference>
<keyword evidence="1" id="KW-0560">Oxidoreductase</keyword>
<dbReference type="PRINTS" id="PR00080">
    <property type="entry name" value="SDRFAMILY"/>
</dbReference>
<evidence type="ECO:0000313" key="1">
    <source>
        <dbReference type="EMBL" id="MFC3052863.1"/>
    </source>
</evidence>
<accession>A0ABV7D6M7</accession>
<dbReference type="CDD" id="cd05233">
    <property type="entry name" value="SDR_c"/>
    <property type="match status" value="1"/>
</dbReference>
<dbReference type="GO" id="GO:0016491">
    <property type="term" value="F:oxidoreductase activity"/>
    <property type="evidence" value="ECO:0007669"/>
    <property type="project" value="UniProtKB-KW"/>
</dbReference>
<protein>
    <submittedName>
        <fullName evidence="1">SDR family NAD(P)-dependent oxidoreductase</fullName>
        <ecNumber evidence="1">1.1.1.-</ecNumber>
    </submittedName>
</protein>